<dbReference type="InterPro" id="IPR050360">
    <property type="entry name" value="MFS_Sugar_Transporters"/>
</dbReference>
<reference evidence="6" key="1">
    <citation type="submission" date="2021-03" db="EMBL/GenBank/DDBJ databases">
        <title>Revisited historic fungal species revealed as producer of novel bioactive compounds through whole genome sequencing and comparative genomics.</title>
        <authorList>
            <person name="Vignolle G.A."/>
            <person name="Hochenegger N."/>
            <person name="Mach R.L."/>
            <person name="Mach-Aigner A.R."/>
            <person name="Javad Rahimi M."/>
            <person name="Salim K.A."/>
            <person name="Chan C.M."/>
            <person name="Lim L.B.L."/>
            <person name="Cai F."/>
            <person name="Druzhinina I.S."/>
            <person name="U'Ren J.M."/>
            <person name="Derntl C."/>
        </authorList>
    </citation>
    <scope>NUCLEOTIDE SEQUENCE</scope>
    <source>
        <strain evidence="6">TUCIM 5799</strain>
    </source>
</reference>
<feature type="transmembrane region" description="Helical" evidence="5">
    <location>
        <begin position="26"/>
        <end position="55"/>
    </location>
</feature>
<evidence type="ECO:0000256" key="3">
    <source>
        <dbReference type="ARBA" id="ARBA00022989"/>
    </source>
</evidence>
<dbReference type="Pfam" id="PF00083">
    <property type="entry name" value="Sugar_tr"/>
    <property type="match status" value="1"/>
</dbReference>
<dbReference type="InterPro" id="IPR036259">
    <property type="entry name" value="MFS_trans_sf"/>
</dbReference>
<evidence type="ECO:0000313" key="6">
    <source>
        <dbReference type="EMBL" id="KAI1848798.1"/>
    </source>
</evidence>
<comment type="subcellular location">
    <subcellularLocation>
        <location evidence="1">Membrane</location>
        <topology evidence="1">Multi-pass membrane protein</topology>
    </subcellularLocation>
</comment>
<evidence type="ECO:0000256" key="4">
    <source>
        <dbReference type="ARBA" id="ARBA00023136"/>
    </source>
</evidence>
<evidence type="ECO:0008006" key="8">
    <source>
        <dbReference type="Google" id="ProtNLM"/>
    </source>
</evidence>
<keyword evidence="3 5" id="KW-1133">Transmembrane helix</keyword>
<accession>A0A9P9W821</accession>
<protein>
    <recommendedName>
        <fullName evidence="8">Major facilitator superfamily (MFS) profile domain-containing protein</fullName>
    </recommendedName>
</protein>
<evidence type="ECO:0000256" key="5">
    <source>
        <dbReference type="SAM" id="Phobius"/>
    </source>
</evidence>
<evidence type="ECO:0000313" key="7">
    <source>
        <dbReference type="Proteomes" id="UP000829685"/>
    </source>
</evidence>
<feature type="transmembrane region" description="Helical" evidence="5">
    <location>
        <begin position="67"/>
        <end position="90"/>
    </location>
</feature>
<feature type="transmembrane region" description="Helical" evidence="5">
    <location>
        <begin position="102"/>
        <end position="121"/>
    </location>
</feature>
<comment type="caution">
    <text evidence="6">The sequence shown here is derived from an EMBL/GenBank/DDBJ whole genome shotgun (WGS) entry which is preliminary data.</text>
</comment>
<organism evidence="6 7">
    <name type="scientific">Neoarthrinium moseri</name>
    <dbReference type="NCBI Taxonomy" id="1658444"/>
    <lineage>
        <taxon>Eukaryota</taxon>
        <taxon>Fungi</taxon>
        <taxon>Dikarya</taxon>
        <taxon>Ascomycota</taxon>
        <taxon>Pezizomycotina</taxon>
        <taxon>Sordariomycetes</taxon>
        <taxon>Xylariomycetidae</taxon>
        <taxon>Amphisphaeriales</taxon>
        <taxon>Apiosporaceae</taxon>
        <taxon>Neoarthrinium</taxon>
    </lineage>
</organism>
<dbReference type="Gene3D" id="1.20.1250.20">
    <property type="entry name" value="MFS general substrate transporter like domains"/>
    <property type="match status" value="1"/>
</dbReference>
<evidence type="ECO:0000256" key="1">
    <source>
        <dbReference type="ARBA" id="ARBA00004141"/>
    </source>
</evidence>
<dbReference type="PANTHER" id="PTHR48022:SF2">
    <property type="entry name" value="PLASTIDIC GLUCOSE TRANSPORTER 4"/>
    <property type="match status" value="1"/>
</dbReference>
<dbReference type="EMBL" id="JAFIMR010000082">
    <property type="protein sequence ID" value="KAI1848798.1"/>
    <property type="molecule type" value="Genomic_DNA"/>
</dbReference>
<evidence type="ECO:0000256" key="2">
    <source>
        <dbReference type="ARBA" id="ARBA00022692"/>
    </source>
</evidence>
<feature type="transmembrane region" description="Helical" evidence="5">
    <location>
        <begin position="127"/>
        <end position="151"/>
    </location>
</feature>
<name>A0A9P9W821_9PEZI</name>
<dbReference type="GO" id="GO:0016020">
    <property type="term" value="C:membrane"/>
    <property type="evidence" value="ECO:0007669"/>
    <property type="project" value="UniProtKB-SubCell"/>
</dbReference>
<sequence length="186" mass="20259">MQQLVGQSLTNNYGTYFFQLAGNSDLFTVTMILALCQLAGVMASAVAVLCIGIVGCFNCTGKELGSLLVFFGCLPNFGCIGGAGIAYTYVAKIPTQRLRARTGSVALMGSFLLGIMFNYTVPFMLQVWNVGAGFFFGTVGILSCAVGWYILPEMARRTPAEIDEMFQDKIKPRAFRNHVTQVQIYL</sequence>
<dbReference type="OrthoDB" id="2544694at2759"/>
<keyword evidence="4 5" id="KW-0472">Membrane</keyword>
<keyword evidence="2 5" id="KW-0812">Transmembrane</keyword>
<keyword evidence="7" id="KW-1185">Reference proteome</keyword>
<dbReference type="InterPro" id="IPR005828">
    <property type="entry name" value="MFS_sugar_transport-like"/>
</dbReference>
<dbReference type="SUPFAM" id="SSF103473">
    <property type="entry name" value="MFS general substrate transporter"/>
    <property type="match status" value="1"/>
</dbReference>
<dbReference type="GO" id="GO:0005351">
    <property type="term" value="F:carbohydrate:proton symporter activity"/>
    <property type="evidence" value="ECO:0007669"/>
    <property type="project" value="TreeGrafter"/>
</dbReference>
<proteinExistence type="predicted"/>
<gene>
    <name evidence="6" type="ORF">JX265_013765</name>
</gene>
<dbReference type="Proteomes" id="UP000829685">
    <property type="component" value="Unassembled WGS sequence"/>
</dbReference>
<dbReference type="AlphaFoldDB" id="A0A9P9W821"/>
<dbReference type="PANTHER" id="PTHR48022">
    <property type="entry name" value="PLASTIDIC GLUCOSE TRANSPORTER 4"/>
    <property type="match status" value="1"/>
</dbReference>